<dbReference type="Proteomes" id="UP000019197">
    <property type="component" value="Unassembled WGS sequence"/>
</dbReference>
<protein>
    <submittedName>
        <fullName evidence="1">Uncharacterized protein</fullName>
    </submittedName>
</protein>
<dbReference type="AlphaFoldDB" id="W1J845"/>
<evidence type="ECO:0000313" key="2">
    <source>
        <dbReference type="Proteomes" id="UP000019197"/>
    </source>
</evidence>
<evidence type="ECO:0000313" key="1">
    <source>
        <dbReference type="EMBL" id="CDL86031.1"/>
    </source>
</evidence>
<accession>W1J845</accession>
<organism evidence="1 2">
    <name type="scientific">Xenorhabdus cabanillasii JM26</name>
    <dbReference type="NCBI Taxonomy" id="1427517"/>
    <lineage>
        <taxon>Bacteria</taxon>
        <taxon>Pseudomonadati</taxon>
        <taxon>Pseudomonadota</taxon>
        <taxon>Gammaproteobacteria</taxon>
        <taxon>Enterobacterales</taxon>
        <taxon>Morganellaceae</taxon>
        <taxon>Xenorhabdus</taxon>
    </lineage>
</organism>
<reference evidence="1 2" key="1">
    <citation type="submission" date="2013-11" db="EMBL/GenBank/DDBJ databases">
        <title>Draft genome sequence and annotation of the entomopathogenic bacterium, Xenorhabdus cabanillasi strain JM26.</title>
        <authorList>
            <person name="Gualtieri M."/>
            <person name="Ogier J.C."/>
            <person name="Pages S."/>
            <person name="Givaudan A."/>
            <person name="Gaudriault S."/>
        </authorList>
    </citation>
    <scope>NUCLEOTIDE SEQUENCE [LARGE SCALE GENOMIC DNA]</scope>
    <source>
        <strain evidence="1 2">JM26</strain>
    </source>
</reference>
<comment type="caution">
    <text evidence="1">The sequence shown here is derived from an EMBL/GenBank/DDBJ whole genome shotgun (WGS) entry which is preliminary data.</text>
</comment>
<dbReference type="EMBL" id="CBXE010000188">
    <property type="protein sequence ID" value="CDL86031.1"/>
    <property type="molecule type" value="Genomic_DNA"/>
</dbReference>
<sequence length="46" mass="5424">MASYNNQTVQLKVNHKMGAEPVLFNFFKTLSDRIDVTLQYYIRSNQ</sequence>
<name>W1J845_9GAMM</name>
<gene>
    <name evidence="1" type="ORF">XCR1_2680020</name>
</gene>
<proteinExistence type="predicted"/>